<dbReference type="InterPro" id="IPR020845">
    <property type="entry name" value="AMP-binding_CS"/>
</dbReference>
<dbReference type="PANTHER" id="PTHR24096">
    <property type="entry name" value="LONG-CHAIN-FATTY-ACID--COA LIGASE"/>
    <property type="match status" value="1"/>
</dbReference>
<feature type="domain" description="AMP-dependent synthetase/ligase" evidence="4">
    <location>
        <begin position="38"/>
        <end position="392"/>
    </location>
</feature>
<sequence length="537" mass="60569">MEFKPEISYDPASKIWSSLDDHDHFDPELSIGEIIYHEMRRHPKQIAQISATENTVLLREEMLQNAMSIASYMRNLGLVQTDVVGIIGRNTTHMAAVAYACFFNGIAFHSLNVNYDESNIEKLFNITKPQVIFCDGDEYKTVKAATKSLNPKIVTMRKHAADSISIDQLLLTKVEQNFKPLRLEQGNNQTLAIICSSGTTGTPKAVTIANSRKILNGNLMLTTADVQYSHSSLDWITGLIAVITTAVFSTKRIISDNAFDAGLLLHLIEKHQITWLLLAPFHLAMVYHSPEYEQTNLDSVRYCMFTGCRCSLDLLNQLRKRLPGNVLHFAYGMTEVGIWATFNWNFDQKPKSVGRLTAGFKAKIVNESKEPLGPNEMGEVCLNNGQYWAGYFGNTQESRNIRDSNRWFYTGDLGYIDEDGFLFVMERKKDMLKYQNIMYYPHEVEEVICQMPQVADVCVFGVWNDTTGDEAAAAVVSKPGVQLRAEDVIDYVHNHVGAPYKQLIGGAIIVDDLKRSPNGKTNRLANKEHFMQVKGRN</sequence>
<dbReference type="Proteomes" id="UP000515160">
    <property type="component" value="Chromosome 2R"/>
</dbReference>
<dbReference type="GO" id="GO:0004467">
    <property type="term" value="F:long-chain fatty acid-CoA ligase activity"/>
    <property type="evidence" value="ECO:0007669"/>
    <property type="project" value="TreeGrafter"/>
</dbReference>
<dbReference type="Gene3D" id="3.30.300.30">
    <property type="match status" value="1"/>
</dbReference>
<dbReference type="InterPro" id="IPR042099">
    <property type="entry name" value="ANL_N_sf"/>
</dbReference>
<dbReference type="InterPro" id="IPR025110">
    <property type="entry name" value="AMP-bd_C"/>
</dbReference>
<evidence type="ECO:0000256" key="1">
    <source>
        <dbReference type="ARBA" id="ARBA00004275"/>
    </source>
</evidence>
<dbReference type="GO" id="GO:0046949">
    <property type="term" value="P:fatty-acyl-CoA biosynthetic process"/>
    <property type="evidence" value="ECO:0007669"/>
    <property type="project" value="TreeGrafter"/>
</dbReference>
<dbReference type="OrthoDB" id="10253869at2759"/>
<dbReference type="PROSITE" id="PS00455">
    <property type="entry name" value="AMP_BINDING"/>
    <property type="match status" value="1"/>
</dbReference>
<evidence type="ECO:0000313" key="7">
    <source>
        <dbReference type="RefSeq" id="XP_051863581.1"/>
    </source>
</evidence>
<keyword evidence="6" id="KW-1185">Reference proteome</keyword>
<dbReference type="AlphaFoldDB" id="A0A9C6T1S7"/>
<comment type="subcellular location">
    <subcellularLocation>
        <location evidence="1">Peroxisome</location>
    </subcellularLocation>
</comment>
<dbReference type="CDD" id="cd05911">
    <property type="entry name" value="Firefly_Luc_like"/>
    <property type="match status" value="1"/>
</dbReference>
<keyword evidence="3" id="KW-0576">Peroxisome</keyword>
<organism evidence="6 7">
    <name type="scientific">Drosophila albomicans</name>
    <name type="common">Fruit fly</name>
    <dbReference type="NCBI Taxonomy" id="7291"/>
    <lineage>
        <taxon>Eukaryota</taxon>
        <taxon>Metazoa</taxon>
        <taxon>Ecdysozoa</taxon>
        <taxon>Arthropoda</taxon>
        <taxon>Hexapoda</taxon>
        <taxon>Insecta</taxon>
        <taxon>Pterygota</taxon>
        <taxon>Neoptera</taxon>
        <taxon>Endopterygota</taxon>
        <taxon>Diptera</taxon>
        <taxon>Brachycera</taxon>
        <taxon>Muscomorpha</taxon>
        <taxon>Ephydroidea</taxon>
        <taxon>Drosophilidae</taxon>
        <taxon>Drosophila</taxon>
    </lineage>
</organism>
<reference evidence="7" key="1">
    <citation type="submission" date="2025-08" db="UniProtKB">
        <authorList>
            <consortium name="RefSeq"/>
        </authorList>
    </citation>
    <scope>IDENTIFICATION</scope>
    <source>
        <strain evidence="7">15112-1751.03</strain>
        <tissue evidence="7">Whole Adult</tissue>
    </source>
</reference>
<evidence type="ECO:0000256" key="3">
    <source>
        <dbReference type="ARBA" id="ARBA00023140"/>
    </source>
</evidence>
<dbReference type="Pfam" id="PF00501">
    <property type="entry name" value="AMP-binding"/>
    <property type="match status" value="1"/>
</dbReference>
<dbReference type="InterPro" id="IPR045851">
    <property type="entry name" value="AMP-bd_C_sf"/>
</dbReference>
<evidence type="ECO:0000256" key="2">
    <source>
        <dbReference type="ARBA" id="ARBA00006432"/>
    </source>
</evidence>
<dbReference type="PANTHER" id="PTHR24096:SF353">
    <property type="entry name" value="GH16244P-RELATED"/>
    <property type="match status" value="1"/>
</dbReference>
<dbReference type="GeneID" id="127566080"/>
<protein>
    <submittedName>
        <fullName evidence="7">Uncharacterized protein LOC127566080</fullName>
    </submittedName>
</protein>
<dbReference type="FunFam" id="3.40.50.12780:FF:000025">
    <property type="entry name" value="luciferin 4-monooxygenase"/>
    <property type="match status" value="1"/>
</dbReference>
<dbReference type="Pfam" id="PF13193">
    <property type="entry name" value="AMP-binding_C"/>
    <property type="match status" value="1"/>
</dbReference>
<gene>
    <name evidence="7" type="primary">LOC127566080</name>
</gene>
<accession>A0A9C6T1S7</accession>
<feature type="domain" description="AMP-binding enzyme C-terminal" evidence="5">
    <location>
        <begin position="443"/>
        <end position="520"/>
    </location>
</feature>
<evidence type="ECO:0000259" key="5">
    <source>
        <dbReference type="Pfam" id="PF13193"/>
    </source>
</evidence>
<name>A0A9C6T1S7_DROAB</name>
<evidence type="ECO:0000313" key="6">
    <source>
        <dbReference type="Proteomes" id="UP000515160"/>
    </source>
</evidence>
<comment type="similarity">
    <text evidence="2">Belongs to the ATP-dependent AMP-binding enzyme family.</text>
</comment>
<evidence type="ECO:0000259" key="4">
    <source>
        <dbReference type="Pfam" id="PF00501"/>
    </source>
</evidence>
<proteinExistence type="inferred from homology"/>
<dbReference type="InterPro" id="IPR000873">
    <property type="entry name" value="AMP-dep_synth/lig_dom"/>
</dbReference>
<dbReference type="GO" id="GO:0005777">
    <property type="term" value="C:peroxisome"/>
    <property type="evidence" value="ECO:0007669"/>
    <property type="project" value="UniProtKB-SubCell"/>
</dbReference>
<dbReference type="SUPFAM" id="SSF56801">
    <property type="entry name" value="Acetyl-CoA synthetase-like"/>
    <property type="match status" value="1"/>
</dbReference>
<dbReference type="FunFam" id="3.30.300.30:FF:000007">
    <property type="entry name" value="4-coumarate--CoA ligase 2"/>
    <property type="match status" value="1"/>
</dbReference>
<dbReference type="RefSeq" id="XP_051863581.1">
    <property type="nucleotide sequence ID" value="XM_052007621.1"/>
</dbReference>
<dbReference type="Gene3D" id="3.40.50.12780">
    <property type="entry name" value="N-terminal domain of ligase-like"/>
    <property type="match status" value="1"/>
</dbReference>